<evidence type="ECO:0000313" key="2">
    <source>
        <dbReference type="Proteomes" id="UP000797356"/>
    </source>
</evidence>
<dbReference type="OrthoDB" id="341452at2759"/>
<evidence type="ECO:0000313" key="1">
    <source>
        <dbReference type="EMBL" id="KAG1370065.1"/>
    </source>
</evidence>
<reference evidence="1" key="1">
    <citation type="journal article" date="2017" name="Gigascience">
        <title>The genome draft of coconut (Cocos nucifera).</title>
        <authorList>
            <person name="Xiao Y."/>
            <person name="Xu P."/>
            <person name="Fan H."/>
            <person name="Baudouin L."/>
            <person name="Xia W."/>
            <person name="Bocs S."/>
            <person name="Xu J."/>
            <person name="Li Q."/>
            <person name="Guo A."/>
            <person name="Zhou L."/>
            <person name="Li J."/>
            <person name="Wu Y."/>
            <person name="Ma Z."/>
            <person name="Armero A."/>
            <person name="Issali A.E."/>
            <person name="Liu N."/>
            <person name="Peng M."/>
            <person name="Yang Y."/>
        </authorList>
    </citation>
    <scope>NUCLEOTIDE SEQUENCE</scope>
    <source>
        <tissue evidence="1">Spear leaf of Hainan Tall coconut</tissue>
    </source>
</reference>
<gene>
    <name evidence="1" type="ORF">COCNU_15G004310</name>
</gene>
<dbReference type="EMBL" id="CM017886">
    <property type="protein sequence ID" value="KAG1370065.1"/>
    <property type="molecule type" value="Genomic_DNA"/>
</dbReference>
<protein>
    <submittedName>
        <fullName evidence="1">Uncharacterized protein</fullName>
    </submittedName>
</protein>
<reference evidence="1" key="2">
    <citation type="submission" date="2019-07" db="EMBL/GenBank/DDBJ databases">
        <authorList>
            <person name="Yang Y."/>
            <person name="Bocs S."/>
            <person name="Baudouin L."/>
        </authorList>
    </citation>
    <scope>NUCLEOTIDE SEQUENCE</scope>
    <source>
        <tissue evidence="1">Spear leaf of Hainan Tall coconut</tissue>
    </source>
</reference>
<organism evidence="1 2">
    <name type="scientific">Cocos nucifera</name>
    <name type="common">Coconut palm</name>
    <dbReference type="NCBI Taxonomy" id="13894"/>
    <lineage>
        <taxon>Eukaryota</taxon>
        <taxon>Viridiplantae</taxon>
        <taxon>Streptophyta</taxon>
        <taxon>Embryophyta</taxon>
        <taxon>Tracheophyta</taxon>
        <taxon>Spermatophyta</taxon>
        <taxon>Magnoliopsida</taxon>
        <taxon>Liliopsida</taxon>
        <taxon>Arecaceae</taxon>
        <taxon>Arecoideae</taxon>
        <taxon>Cocoseae</taxon>
        <taxon>Attaleinae</taxon>
        <taxon>Cocos</taxon>
    </lineage>
</organism>
<comment type="caution">
    <text evidence="1">The sequence shown here is derived from an EMBL/GenBank/DDBJ whole genome shotgun (WGS) entry which is preliminary data.</text>
</comment>
<proteinExistence type="predicted"/>
<keyword evidence="2" id="KW-1185">Reference proteome</keyword>
<name>A0A8K0IX38_COCNU</name>
<dbReference type="AlphaFoldDB" id="A0A8K0IX38"/>
<accession>A0A8K0IX38</accession>
<dbReference type="Proteomes" id="UP000797356">
    <property type="component" value="Chromosome 15"/>
</dbReference>
<sequence length="145" mass="16421">MTLAAANVALEVVPPESSINADPLPQGVLLKSLIKSLKKEVHHLKKKLKKVEDNLQALWKNASEETKEVTHLRNLDMKDPASFSIQKESFKRELAELLKNASDKSWALMAKIDSLETQLKAMKEKIQLLEGSLLWSTDKAQFEWD</sequence>